<feature type="compositionally biased region" description="Acidic residues" evidence="1">
    <location>
        <begin position="24"/>
        <end position="33"/>
    </location>
</feature>
<feature type="domain" description="G-patch" evidence="2">
    <location>
        <begin position="98"/>
        <end position="159"/>
    </location>
</feature>
<dbReference type="GO" id="GO:0000776">
    <property type="term" value="C:kinetochore"/>
    <property type="evidence" value="ECO:0007669"/>
    <property type="project" value="TreeGrafter"/>
</dbReference>
<feature type="compositionally biased region" description="Basic and acidic residues" evidence="1">
    <location>
        <begin position="289"/>
        <end position="298"/>
    </location>
</feature>
<evidence type="ECO:0000256" key="1">
    <source>
        <dbReference type="SAM" id="MobiDB-lite"/>
    </source>
</evidence>
<feature type="region of interest" description="Disordered" evidence="1">
    <location>
        <begin position="1"/>
        <end position="102"/>
    </location>
</feature>
<dbReference type="PANTHER" id="PTHR21032:SF0">
    <property type="entry name" value="G PATCH DOMAIN-CONTAINING PROTEIN 11"/>
    <property type="match status" value="1"/>
</dbReference>
<dbReference type="AlphaFoldDB" id="A0A8H7E579"/>
<feature type="compositionally biased region" description="Basic and acidic residues" evidence="1">
    <location>
        <begin position="65"/>
        <end position="90"/>
    </location>
</feature>
<protein>
    <recommendedName>
        <fullName evidence="2">G-patch domain-containing protein</fullName>
    </recommendedName>
</protein>
<proteinExistence type="predicted"/>
<dbReference type="SMART" id="SM01173">
    <property type="entry name" value="DUF4187"/>
    <property type="match status" value="1"/>
</dbReference>
<dbReference type="InterPro" id="IPR039249">
    <property type="entry name" value="GPATCH11"/>
</dbReference>
<dbReference type="Proteomes" id="UP000606974">
    <property type="component" value="Unassembled WGS sequence"/>
</dbReference>
<comment type="caution">
    <text evidence="3">The sequence shown here is derived from an EMBL/GenBank/DDBJ whole genome shotgun (WGS) entry which is preliminary data.</text>
</comment>
<reference evidence="3" key="1">
    <citation type="submission" date="2020-02" db="EMBL/GenBank/DDBJ databases">
        <authorList>
            <person name="Palmer J.M."/>
        </authorList>
    </citation>
    <scope>NUCLEOTIDE SEQUENCE</scope>
    <source>
        <strain evidence="3">EPUS1.4</strain>
        <tissue evidence="3">Thallus</tissue>
    </source>
</reference>
<name>A0A8H7E579_9EURO</name>
<feature type="compositionally biased region" description="Pro residues" evidence="1">
    <location>
        <begin position="7"/>
        <end position="19"/>
    </location>
</feature>
<accession>A0A8H7E579</accession>
<dbReference type="InterPro" id="IPR000467">
    <property type="entry name" value="G_patch_dom"/>
</dbReference>
<evidence type="ECO:0000313" key="4">
    <source>
        <dbReference type="Proteomes" id="UP000606974"/>
    </source>
</evidence>
<feature type="compositionally biased region" description="Polar residues" evidence="1">
    <location>
        <begin position="36"/>
        <end position="48"/>
    </location>
</feature>
<dbReference type="InterPro" id="IPR025239">
    <property type="entry name" value="DUF4187"/>
</dbReference>
<dbReference type="EMBL" id="JAACFV010000025">
    <property type="protein sequence ID" value="KAF7510939.1"/>
    <property type="molecule type" value="Genomic_DNA"/>
</dbReference>
<dbReference type="PROSITE" id="PS50174">
    <property type="entry name" value="G_PATCH"/>
    <property type="match status" value="1"/>
</dbReference>
<dbReference type="PANTHER" id="PTHR21032">
    <property type="entry name" value="G PATCH DOMAIN-CONTAINING PROTEIN 11"/>
    <property type="match status" value="1"/>
</dbReference>
<keyword evidence="4" id="KW-1185">Reference proteome</keyword>
<feature type="compositionally biased region" description="Gly residues" evidence="1">
    <location>
        <begin position="124"/>
        <end position="138"/>
    </location>
</feature>
<evidence type="ECO:0000259" key="2">
    <source>
        <dbReference type="PROSITE" id="PS50174"/>
    </source>
</evidence>
<feature type="region of interest" description="Disordered" evidence="1">
    <location>
        <begin position="207"/>
        <end position="238"/>
    </location>
</feature>
<dbReference type="OrthoDB" id="786951at2759"/>
<dbReference type="Pfam" id="PF13821">
    <property type="entry name" value="DUF4187"/>
    <property type="match status" value="1"/>
</dbReference>
<gene>
    <name evidence="3" type="ORF">GJ744_005769</name>
</gene>
<organism evidence="3 4">
    <name type="scientific">Endocarpon pusillum</name>
    <dbReference type="NCBI Taxonomy" id="364733"/>
    <lineage>
        <taxon>Eukaryota</taxon>
        <taxon>Fungi</taxon>
        <taxon>Dikarya</taxon>
        <taxon>Ascomycota</taxon>
        <taxon>Pezizomycotina</taxon>
        <taxon>Eurotiomycetes</taxon>
        <taxon>Chaetothyriomycetidae</taxon>
        <taxon>Verrucariales</taxon>
        <taxon>Verrucariaceae</taxon>
        <taxon>Endocarpon</taxon>
    </lineage>
</organism>
<evidence type="ECO:0000313" key="3">
    <source>
        <dbReference type="EMBL" id="KAF7510939.1"/>
    </source>
</evidence>
<dbReference type="GO" id="GO:0003676">
    <property type="term" value="F:nucleic acid binding"/>
    <property type="evidence" value="ECO:0007669"/>
    <property type="project" value="InterPro"/>
</dbReference>
<sequence>MALPSPFLSPPSKPPNPEPAKPEEQEEEEEDDYLSMTFTDTTPLSSFSAARKKESLTQSLKRKQRESEVRAHPKSRRELAEEEARKREEALATSTLDPQSKGFKMMAKLGYKAGRALGKPGEANGDGGGGGGGGGGSGLLEPVAVEMREGRAGIGADAEKKRKFREEMEARVEAEKRVKVEEGEFRERRRLEREERRREGLIRGAQAVAERLDEEEEGTGEDGGPGESAREVVGGKKRTTKPLSKINVLWRGAVKQRELAERDKRMRYDLHQSLSRLPTYEDPDEDQEDRVALGKKDTEEVDRDLDGEDDELNEFEALDSVEKLQKLVQYLRERWHYCFWCKYRYGDSGMDGCPGIAEDDHD</sequence>
<feature type="region of interest" description="Disordered" evidence="1">
    <location>
        <begin position="271"/>
        <end position="300"/>
    </location>
</feature>
<dbReference type="SMART" id="SM00443">
    <property type="entry name" value="G_patch"/>
    <property type="match status" value="1"/>
</dbReference>
<feature type="region of interest" description="Disordered" evidence="1">
    <location>
        <begin position="115"/>
        <end position="140"/>
    </location>
</feature>